<evidence type="ECO:0000256" key="1">
    <source>
        <dbReference type="ARBA" id="ARBA00022679"/>
    </source>
</evidence>
<evidence type="ECO:0000313" key="3">
    <source>
        <dbReference type="Proteomes" id="UP000315400"/>
    </source>
</evidence>
<organism evidence="2 3">
    <name type="scientific">Spiribacter salinus</name>
    <dbReference type="NCBI Taxonomy" id="1335746"/>
    <lineage>
        <taxon>Bacteria</taxon>
        <taxon>Pseudomonadati</taxon>
        <taxon>Pseudomonadota</taxon>
        <taxon>Gammaproteobacteria</taxon>
        <taxon>Chromatiales</taxon>
        <taxon>Ectothiorhodospiraceae</taxon>
        <taxon>Spiribacter</taxon>
    </lineage>
</organism>
<reference evidence="2 3" key="1">
    <citation type="submission" date="2019-06" db="EMBL/GenBank/DDBJ databases">
        <title>Metagenome assembled Genome of Spiribacter salinus SL48-SHIP from the microbial mat of Salt Lake 48 (Novosibirsk region, Russia).</title>
        <authorList>
            <person name="Shipova A."/>
            <person name="Rozanov A.S."/>
            <person name="Bryanskaya A.V."/>
            <person name="Peltek S.E."/>
        </authorList>
    </citation>
    <scope>NUCLEOTIDE SEQUENCE [LARGE SCALE GENOMIC DNA]</scope>
    <source>
        <strain evidence="2">SL48-SHIP-2</strain>
    </source>
</reference>
<dbReference type="AlphaFoldDB" id="A0A540VQH2"/>
<dbReference type="Pfam" id="PF13469">
    <property type="entry name" value="Sulfotransfer_3"/>
    <property type="match status" value="1"/>
</dbReference>
<dbReference type="EMBL" id="VIFK01000102">
    <property type="protein sequence ID" value="TQE99010.1"/>
    <property type="molecule type" value="Genomic_DNA"/>
</dbReference>
<dbReference type="PANTHER" id="PTHR12788:SF10">
    <property type="entry name" value="PROTEIN-TYROSINE SULFOTRANSFERASE"/>
    <property type="match status" value="1"/>
</dbReference>
<gene>
    <name evidence="2" type="ORF">FKY71_10825</name>
</gene>
<sequence length="328" mass="37599">MYTEENVDSAPFFIVGCGRSGTTLLRSMLDSHPLVGVPLESLFIIDYLSSRRPPSVLRKLLPGEYELQEWGISCRPEDLSDCASAAEMIDRIHRLYLREHGKSRWGQKTPRFVRFGELLRARFPGARFIHMIRDPRAVASSLVRSNVHRSTLLHAAQRWSTDVSAGLDLKRKHPQQVLCVRYEEMVADPESELKRICAFLNLEFVETMLRFHERTPGAYGTYYDKIHSGLSRPVSTSSTDAWRKHLDGRDVAIVESICRGRMEELGYRCESADADRPGKVDLLATRVRRLPRMLAQARHYMKHRSGYVSCTIRRKLVLRTLGPVPINH</sequence>
<accession>A0A540VQH2</accession>
<dbReference type="SUPFAM" id="SSF52540">
    <property type="entry name" value="P-loop containing nucleoside triphosphate hydrolases"/>
    <property type="match status" value="1"/>
</dbReference>
<proteinExistence type="predicted"/>
<protein>
    <submittedName>
        <fullName evidence="2">Sulfotransferase</fullName>
    </submittedName>
</protein>
<name>A0A540VQH2_9GAMM</name>
<keyword evidence="1 2" id="KW-0808">Transferase</keyword>
<dbReference type="Gene3D" id="3.40.50.300">
    <property type="entry name" value="P-loop containing nucleotide triphosphate hydrolases"/>
    <property type="match status" value="1"/>
</dbReference>
<dbReference type="PANTHER" id="PTHR12788">
    <property type="entry name" value="PROTEIN-TYROSINE SULFOTRANSFERASE 2"/>
    <property type="match status" value="1"/>
</dbReference>
<dbReference type="GO" id="GO:0008476">
    <property type="term" value="F:protein-tyrosine sulfotransferase activity"/>
    <property type="evidence" value="ECO:0007669"/>
    <property type="project" value="InterPro"/>
</dbReference>
<dbReference type="InterPro" id="IPR026634">
    <property type="entry name" value="TPST-like"/>
</dbReference>
<evidence type="ECO:0000313" key="2">
    <source>
        <dbReference type="EMBL" id="TQE99010.1"/>
    </source>
</evidence>
<dbReference type="InterPro" id="IPR027417">
    <property type="entry name" value="P-loop_NTPase"/>
</dbReference>
<dbReference type="Proteomes" id="UP000315400">
    <property type="component" value="Unassembled WGS sequence"/>
</dbReference>
<comment type="caution">
    <text evidence="2">The sequence shown here is derived from an EMBL/GenBank/DDBJ whole genome shotgun (WGS) entry which is preliminary data.</text>
</comment>